<dbReference type="InParanoid" id="A0A409V9V4"/>
<evidence type="ECO:0000256" key="4">
    <source>
        <dbReference type="PROSITE-ProRule" id="PRU00134"/>
    </source>
</evidence>
<dbReference type="Gene3D" id="6.10.140.2220">
    <property type="match status" value="1"/>
</dbReference>
<sequence>MPTHYNRTDEEPPAPADLHDLVVLLMYEWGTTDPRFRHSKLIEVSSTSFQTIKNPDNIDDWRDTDPSRRIGLLFHKPKAPKEECAEDRDLPSNMLPDIPRCMLKPSVLAIKDSERQLETYFWQARAHDGCMRSVVLMQHFVHLLTLQHDLQVRIRTLPSTRNKEPRKPVEYVTSINCRMVHEFSLYNSELTTISLFLSQGCLITGDPGRTPHVVLGFRKPNGPTLSILDMSSLQYGEVGRGHKGHNFFILESIEDYAQEYLPKFAEKNTFATARTTYGVHNVPRDVDEYLKDVAARAKKRWDSRRESPFCAYCGGPPKPGAKMMRCSACKTDHYCSPSHQKAGWYYHKHFCKREEIASSRTVK</sequence>
<evidence type="ECO:0000313" key="7">
    <source>
        <dbReference type="Proteomes" id="UP000284842"/>
    </source>
</evidence>
<dbReference type="Pfam" id="PF01753">
    <property type="entry name" value="zf-MYND"/>
    <property type="match status" value="1"/>
</dbReference>
<dbReference type="PROSITE" id="PS50865">
    <property type="entry name" value="ZF_MYND_2"/>
    <property type="match status" value="1"/>
</dbReference>
<dbReference type="SUPFAM" id="SSF144232">
    <property type="entry name" value="HIT/MYND zinc finger-like"/>
    <property type="match status" value="1"/>
</dbReference>
<reference evidence="6 7" key="1">
    <citation type="journal article" date="2018" name="Evol. Lett.">
        <title>Horizontal gene cluster transfer increased hallucinogenic mushroom diversity.</title>
        <authorList>
            <person name="Reynolds H.T."/>
            <person name="Vijayakumar V."/>
            <person name="Gluck-Thaler E."/>
            <person name="Korotkin H.B."/>
            <person name="Matheny P.B."/>
            <person name="Slot J.C."/>
        </authorList>
    </citation>
    <scope>NUCLEOTIDE SEQUENCE [LARGE SCALE GENOMIC DNA]</scope>
    <source>
        <strain evidence="6 7">2629</strain>
    </source>
</reference>
<evidence type="ECO:0000313" key="6">
    <source>
        <dbReference type="EMBL" id="PPQ63556.1"/>
    </source>
</evidence>
<keyword evidence="3" id="KW-0862">Zinc</keyword>
<proteinExistence type="predicted"/>
<dbReference type="PROSITE" id="PS01360">
    <property type="entry name" value="ZF_MYND_1"/>
    <property type="match status" value="1"/>
</dbReference>
<dbReference type="STRING" id="181874.A0A409V9V4"/>
<keyword evidence="7" id="KW-1185">Reference proteome</keyword>
<name>A0A409V9V4_9AGAR</name>
<protein>
    <recommendedName>
        <fullName evidence="5">MYND-type domain-containing protein</fullName>
    </recommendedName>
</protein>
<dbReference type="GO" id="GO:0008270">
    <property type="term" value="F:zinc ion binding"/>
    <property type="evidence" value="ECO:0007669"/>
    <property type="project" value="UniProtKB-KW"/>
</dbReference>
<feature type="domain" description="MYND-type" evidence="5">
    <location>
        <begin position="310"/>
        <end position="351"/>
    </location>
</feature>
<dbReference type="AlphaFoldDB" id="A0A409V9V4"/>
<keyword evidence="2 4" id="KW-0863">Zinc-finger</keyword>
<keyword evidence="1" id="KW-0479">Metal-binding</keyword>
<evidence type="ECO:0000259" key="5">
    <source>
        <dbReference type="PROSITE" id="PS50865"/>
    </source>
</evidence>
<dbReference type="Proteomes" id="UP000284842">
    <property type="component" value="Unassembled WGS sequence"/>
</dbReference>
<gene>
    <name evidence="6" type="ORF">CVT24_004787</name>
</gene>
<organism evidence="6 7">
    <name type="scientific">Panaeolus cyanescens</name>
    <dbReference type="NCBI Taxonomy" id="181874"/>
    <lineage>
        <taxon>Eukaryota</taxon>
        <taxon>Fungi</taxon>
        <taxon>Dikarya</taxon>
        <taxon>Basidiomycota</taxon>
        <taxon>Agaricomycotina</taxon>
        <taxon>Agaricomycetes</taxon>
        <taxon>Agaricomycetidae</taxon>
        <taxon>Agaricales</taxon>
        <taxon>Agaricineae</taxon>
        <taxon>Galeropsidaceae</taxon>
        <taxon>Panaeolus</taxon>
    </lineage>
</organism>
<dbReference type="InterPro" id="IPR002893">
    <property type="entry name" value="Znf_MYND"/>
</dbReference>
<accession>A0A409V9V4</accession>
<evidence type="ECO:0000256" key="2">
    <source>
        <dbReference type="ARBA" id="ARBA00022771"/>
    </source>
</evidence>
<dbReference type="EMBL" id="NHTK01006119">
    <property type="protein sequence ID" value="PPQ63556.1"/>
    <property type="molecule type" value="Genomic_DNA"/>
</dbReference>
<comment type="caution">
    <text evidence="6">The sequence shown here is derived from an EMBL/GenBank/DDBJ whole genome shotgun (WGS) entry which is preliminary data.</text>
</comment>
<dbReference type="OrthoDB" id="432970at2759"/>
<evidence type="ECO:0000256" key="1">
    <source>
        <dbReference type="ARBA" id="ARBA00022723"/>
    </source>
</evidence>
<evidence type="ECO:0000256" key="3">
    <source>
        <dbReference type="ARBA" id="ARBA00022833"/>
    </source>
</evidence>